<dbReference type="OrthoDB" id="3512845at2759"/>
<reference evidence="2 3" key="1">
    <citation type="submission" date="2018-11" db="EMBL/GenBank/DDBJ databases">
        <title>Genome sequence of Apiotrichum porosum DSM 27194.</title>
        <authorList>
            <person name="Aliyu H."/>
            <person name="Gorte O."/>
            <person name="Ochsenreither K."/>
        </authorList>
    </citation>
    <scope>NUCLEOTIDE SEQUENCE [LARGE SCALE GENOMIC DNA]</scope>
    <source>
        <strain evidence="2 3">DSM 27194</strain>
    </source>
</reference>
<dbReference type="AlphaFoldDB" id="A0A427Y8W6"/>
<dbReference type="GO" id="GO:0033699">
    <property type="term" value="F:DNA 5'-adenosine monophosphate hydrolase activity"/>
    <property type="evidence" value="ECO:0007669"/>
    <property type="project" value="TreeGrafter"/>
</dbReference>
<dbReference type="PANTHER" id="PTHR12486">
    <property type="entry name" value="APRATAXIN-RELATED"/>
    <property type="match status" value="1"/>
</dbReference>
<dbReference type="SUPFAM" id="SSF54197">
    <property type="entry name" value="HIT-like"/>
    <property type="match status" value="1"/>
</dbReference>
<dbReference type="Proteomes" id="UP000279236">
    <property type="component" value="Unassembled WGS sequence"/>
</dbReference>
<dbReference type="GO" id="GO:0000012">
    <property type="term" value="P:single strand break repair"/>
    <property type="evidence" value="ECO:0007669"/>
    <property type="project" value="TreeGrafter"/>
</dbReference>
<dbReference type="InterPro" id="IPR032566">
    <property type="entry name" value="Znf-C2HE"/>
</dbReference>
<accession>A0A427Y8W6</accession>
<dbReference type="PANTHER" id="PTHR12486:SF4">
    <property type="entry name" value="APRATAXIN"/>
    <property type="match status" value="1"/>
</dbReference>
<dbReference type="RefSeq" id="XP_028479767.1">
    <property type="nucleotide sequence ID" value="XM_028615910.1"/>
</dbReference>
<evidence type="ECO:0000313" key="2">
    <source>
        <dbReference type="EMBL" id="RSH87559.1"/>
    </source>
</evidence>
<dbReference type="GO" id="GO:0005634">
    <property type="term" value="C:nucleus"/>
    <property type="evidence" value="ECO:0007669"/>
    <property type="project" value="TreeGrafter"/>
</dbReference>
<dbReference type="InterPro" id="IPR019808">
    <property type="entry name" value="Histidine_triad_CS"/>
</dbReference>
<dbReference type="PROSITE" id="PS00892">
    <property type="entry name" value="HIT_1"/>
    <property type="match status" value="1"/>
</dbReference>
<keyword evidence="3" id="KW-1185">Reference proteome</keyword>
<dbReference type="GO" id="GO:1990165">
    <property type="term" value="F:single-strand break-containing DNA binding"/>
    <property type="evidence" value="ECO:0007669"/>
    <property type="project" value="TreeGrafter"/>
</dbReference>
<dbReference type="GO" id="GO:0003725">
    <property type="term" value="F:double-stranded RNA binding"/>
    <property type="evidence" value="ECO:0007669"/>
    <property type="project" value="TreeGrafter"/>
</dbReference>
<dbReference type="STRING" id="105984.A0A427Y8W6"/>
<dbReference type="Pfam" id="PF16278">
    <property type="entry name" value="zf-C2HE"/>
    <property type="match status" value="1"/>
</dbReference>
<name>A0A427Y8W6_9TREE</name>
<dbReference type="InterPro" id="IPR036265">
    <property type="entry name" value="HIT-like_sf"/>
</dbReference>
<dbReference type="GeneID" id="39584612"/>
<evidence type="ECO:0000313" key="3">
    <source>
        <dbReference type="Proteomes" id="UP000279236"/>
    </source>
</evidence>
<evidence type="ECO:0000259" key="1">
    <source>
        <dbReference type="Pfam" id="PF16278"/>
    </source>
</evidence>
<proteinExistence type="predicted"/>
<organism evidence="2 3">
    <name type="scientific">Apiotrichum porosum</name>
    <dbReference type="NCBI Taxonomy" id="105984"/>
    <lineage>
        <taxon>Eukaryota</taxon>
        <taxon>Fungi</taxon>
        <taxon>Dikarya</taxon>
        <taxon>Basidiomycota</taxon>
        <taxon>Agaricomycotina</taxon>
        <taxon>Tremellomycetes</taxon>
        <taxon>Trichosporonales</taxon>
        <taxon>Trichosporonaceae</taxon>
        <taxon>Apiotrichum</taxon>
    </lineage>
</organism>
<sequence length="228" mass="24915">MAGPGLFALRDFARLATPSVSLPPSTLLLETPKCIAVFDAYPKARYHFLVLPKLPFPGDTGLLEGNLDSLAALLRHPARGAVVDAMAAAADEVVEMVRDEMHKTEGFEWGVNVGFHSVPSMRHLHLHVISDDLTSPSLKNKKHYNSFRPDLGFFVPLGDVQQWITDAGDGGDLDARATALHANETLLTTPLSCFKCDEGMSNMPALKRHLDEEWQNAKAKATSTSLTR</sequence>
<dbReference type="GO" id="GO:0003697">
    <property type="term" value="F:single-stranded DNA binding"/>
    <property type="evidence" value="ECO:0007669"/>
    <property type="project" value="TreeGrafter"/>
</dbReference>
<dbReference type="GO" id="GO:0030983">
    <property type="term" value="F:mismatched DNA binding"/>
    <property type="evidence" value="ECO:0007669"/>
    <property type="project" value="TreeGrafter"/>
</dbReference>
<comment type="caution">
    <text evidence="2">The sequence shown here is derived from an EMBL/GenBank/DDBJ whole genome shotgun (WGS) entry which is preliminary data.</text>
</comment>
<protein>
    <recommendedName>
        <fullName evidence="1">Aprataxin C2HE/C2H2/C2HC zinc finger domain-containing protein</fullName>
    </recommendedName>
</protein>
<dbReference type="EMBL" id="RSCE01000001">
    <property type="protein sequence ID" value="RSH87559.1"/>
    <property type="molecule type" value="Genomic_DNA"/>
</dbReference>
<gene>
    <name evidence="2" type="ORF">EHS24_000069</name>
</gene>
<dbReference type="Gene3D" id="3.30.428.10">
    <property type="entry name" value="HIT-like"/>
    <property type="match status" value="1"/>
</dbReference>
<feature type="domain" description="Aprataxin C2HE/C2H2/C2HC zinc finger" evidence="1">
    <location>
        <begin position="152"/>
        <end position="216"/>
    </location>
</feature>
<dbReference type="Pfam" id="PF11969">
    <property type="entry name" value="DcpS_C"/>
    <property type="match status" value="1"/>
</dbReference>